<dbReference type="FunFam" id="3.40.50.300:FF:000222">
    <property type="entry name" value="RAB32, member RAS oncogene family"/>
    <property type="match status" value="1"/>
</dbReference>
<dbReference type="Gene3D" id="3.40.50.300">
    <property type="entry name" value="P-loop containing nucleotide triphosphate hydrolases"/>
    <property type="match status" value="1"/>
</dbReference>
<keyword evidence="3 6" id="KW-0342">GTP-binding</keyword>
<dbReference type="GO" id="GO:0045335">
    <property type="term" value="C:phagocytic vesicle"/>
    <property type="evidence" value="ECO:0007669"/>
    <property type="project" value="TreeGrafter"/>
</dbReference>
<dbReference type="Proteomes" id="UP000054408">
    <property type="component" value="Unassembled WGS sequence"/>
</dbReference>
<dbReference type="PANTHER" id="PTHR47981:SF20">
    <property type="entry name" value="RAS-RELATED PROTEIN RAB-7A"/>
    <property type="match status" value="1"/>
</dbReference>
<evidence type="ECO:0000313" key="7">
    <source>
        <dbReference type="EMBL" id="KNC46133.1"/>
    </source>
</evidence>
<protein>
    <recommendedName>
        <fullName evidence="6">Ras-related protein Rab</fullName>
    </recommendedName>
</protein>
<evidence type="ECO:0000256" key="1">
    <source>
        <dbReference type="ARBA" id="ARBA00006270"/>
    </source>
</evidence>
<dbReference type="GeneID" id="25560067"/>
<keyword evidence="2 6" id="KW-0547">Nucleotide-binding</keyword>
<dbReference type="GO" id="GO:0005525">
    <property type="term" value="F:GTP binding"/>
    <property type="evidence" value="ECO:0007669"/>
    <property type="project" value="UniProtKB-UniRule"/>
</dbReference>
<keyword evidence="5 6" id="KW-0636">Prenylation</keyword>
<dbReference type="GO" id="GO:0005770">
    <property type="term" value="C:late endosome"/>
    <property type="evidence" value="ECO:0007669"/>
    <property type="project" value="TreeGrafter"/>
</dbReference>
<dbReference type="InterPro" id="IPR027417">
    <property type="entry name" value="P-loop_NTPase"/>
</dbReference>
<evidence type="ECO:0000256" key="2">
    <source>
        <dbReference type="ARBA" id="ARBA00022741"/>
    </source>
</evidence>
<dbReference type="SMART" id="SM00174">
    <property type="entry name" value="RHO"/>
    <property type="match status" value="1"/>
</dbReference>
<dbReference type="STRING" id="461836.A0A0L0D4A9"/>
<gene>
    <name evidence="7" type="ORF">AMSG_00251</name>
</gene>
<dbReference type="InterPro" id="IPR005225">
    <property type="entry name" value="Small_GTP-bd"/>
</dbReference>
<dbReference type="GO" id="GO:0008333">
    <property type="term" value="P:endosome to lysosome transport"/>
    <property type="evidence" value="ECO:0007669"/>
    <property type="project" value="TreeGrafter"/>
</dbReference>
<comment type="similarity">
    <text evidence="1 6">Belongs to the small GTPase superfamily. Rab family.</text>
</comment>
<dbReference type="OMA" id="NNFIGWT"/>
<evidence type="ECO:0000313" key="8">
    <source>
        <dbReference type="Proteomes" id="UP000054408"/>
    </source>
</evidence>
<dbReference type="Pfam" id="PF00071">
    <property type="entry name" value="Ras"/>
    <property type="match status" value="1"/>
</dbReference>
<dbReference type="EMBL" id="GL349433">
    <property type="protein sequence ID" value="KNC46133.1"/>
    <property type="molecule type" value="Genomic_DNA"/>
</dbReference>
<evidence type="ECO:0000256" key="6">
    <source>
        <dbReference type="RuleBase" id="RU367128"/>
    </source>
</evidence>
<dbReference type="GO" id="GO:0005764">
    <property type="term" value="C:lysosome"/>
    <property type="evidence" value="ECO:0007669"/>
    <property type="project" value="TreeGrafter"/>
</dbReference>
<comment type="function">
    <text evidence="6">The small GTPases Rab are key regulators in vesicle trafficking.</text>
</comment>
<dbReference type="PRINTS" id="PR00449">
    <property type="entry name" value="RASTRNSFRMNG"/>
</dbReference>
<dbReference type="GO" id="GO:0016020">
    <property type="term" value="C:membrane"/>
    <property type="evidence" value="ECO:0007669"/>
    <property type="project" value="UniProtKB-SubCell"/>
</dbReference>
<dbReference type="SUPFAM" id="SSF52540">
    <property type="entry name" value="P-loop containing nucleoside triphosphate hydrolases"/>
    <property type="match status" value="1"/>
</dbReference>
<dbReference type="SMART" id="SM00176">
    <property type="entry name" value="RAN"/>
    <property type="match status" value="1"/>
</dbReference>
<accession>A0A0L0D4A9</accession>
<name>A0A0L0D4A9_THETB</name>
<keyword evidence="8" id="KW-1185">Reference proteome</keyword>
<dbReference type="PANTHER" id="PTHR47981">
    <property type="entry name" value="RAB FAMILY"/>
    <property type="match status" value="1"/>
</dbReference>
<dbReference type="CDD" id="cd04107">
    <property type="entry name" value="Rab32_Rab38"/>
    <property type="match status" value="1"/>
</dbReference>
<dbReference type="InterPro" id="IPR030697">
    <property type="entry name" value="Rab29/Rab38/Rab32"/>
</dbReference>
<sequence length="208" mass="23476">MEFLFKILFVGEAGVGKTALIRRYVDNVFSYKYRYTIGVDFALKVVDLDEKTTVRLQLWDIAGQERFGVMTRVYYKESAACVIAFDITERRTFEAAKKWKADLDSKVHLPNGDPVPCILVANKCDLEPRPVPREEIDQFVRDNGFVDWFETSAKDAINVDKAMKFLIYKVLNSNPGISVEDDEAFRLDDEGSLAGASSSGSSSKKKCC</sequence>
<dbReference type="GO" id="GO:0003924">
    <property type="term" value="F:GTPase activity"/>
    <property type="evidence" value="ECO:0007669"/>
    <property type="project" value="UniProtKB-UniRule"/>
</dbReference>
<dbReference type="OrthoDB" id="245989at2759"/>
<dbReference type="RefSeq" id="XP_013763110.1">
    <property type="nucleotide sequence ID" value="XM_013907656.1"/>
</dbReference>
<dbReference type="AlphaFoldDB" id="A0A0L0D4A9"/>
<keyword evidence="4 6" id="KW-0449">Lipoprotein</keyword>
<keyword evidence="6" id="KW-0472">Membrane</keyword>
<dbReference type="GO" id="GO:0005802">
    <property type="term" value="C:trans-Golgi network"/>
    <property type="evidence" value="ECO:0007669"/>
    <property type="project" value="UniProtKB-UniRule"/>
</dbReference>
<evidence type="ECO:0000256" key="5">
    <source>
        <dbReference type="ARBA" id="ARBA00023289"/>
    </source>
</evidence>
<dbReference type="PROSITE" id="PS51421">
    <property type="entry name" value="RAS"/>
    <property type="match status" value="1"/>
</dbReference>
<evidence type="ECO:0000256" key="3">
    <source>
        <dbReference type="ARBA" id="ARBA00023134"/>
    </source>
</evidence>
<reference evidence="7 8" key="1">
    <citation type="submission" date="2010-05" db="EMBL/GenBank/DDBJ databases">
        <title>The Genome Sequence of Thecamonas trahens ATCC 50062.</title>
        <authorList>
            <consortium name="The Broad Institute Genome Sequencing Platform"/>
            <person name="Russ C."/>
            <person name="Cuomo C."/>
            <person name="Shea T."/>
            <person name="Young S.K."/>
            <person name="Zeng Q."/>
            <person name="Koehrsen M."/>
            <person name="Haas B."/>
            <person name="Borodovsky M."/>
            <person name="Guigo R."/>
            <person name="Alvarado L."/>
            <person name="Berlin A."/>
            <person name="Bochicchio J."/>
            <person name="Borenstein D."/>
            <person name="Chapman S."/>
            <person name="Chen Z."/>
            <person name="Freedman E."/>
            <person name="Gellesch M."/>
            <person name="Goldberg J."/>
            <person name="Griggs A."/>
            <person name="Gujja S."/>
            <person name="Heilman E."/>
            <person name="Heiman D."/>
            <person name="Hepburn T."/>
            <person name="Howarth C."/>
            <person name="Jen D."/>
            <person name="Larson L."/>
            <person name="Mehta T."/>
            <person name="Park D."/>
            <person name="Pearson M."/>
            <person name="Roberts A."/>
            <person name="Saif S."/>
            <person name="Shenoy N."/>
            <person name="Sisk P."/>
            <person name="Stolte C."/>
            <person name="Sykes S."/>
            <person name="Thomson T."/>
            <person name="Walk T."/>
            <person name="White J."/>
            <person name="Yandava C."/>
            <person name="Burger G."/>
            <person name="Gray M.W."/>
            <person name="Holland P.W.H."/>
            <person name="King N."/>
            <person name="Lang F.B.F."/>
            <person name="Roger A.J."/>
            <person name="Ruiz-Trillo I."/>
            <person name="Lander E."/>
            <person name="Nusbaum C."/>
        </authorList>
    </citation>
    <scope>NUCLEOTIDE SEQUENCE [LARGE SCALE GENOMIC DNA]</scope>
    <source>
        <strain evidence="7 8">ATCC 50062</strain>
    </source>
</reference>
<proteinExistence type="inferred from homology"/>
<dbReference type="SMART" id="SM00175">
    <property type="entry name" value="RAB"/>
    <property type="match status" value="1"/>
</dbReference>
<organism evidence="7 8">
    <name type="scientific">Thecamonas trahens ATCC 50062</name>
    <dbReference type="NCBI Taxonomy" id="461836"/>
    <lineage>
        <taxon>Eukaryota</taxon>
        <taxon>Apusozoa</taxon>
        <taxon>Apusomonadida</taxon>
        <taxon>Apusomonadidae</taxon>
        <taxon>Thecamonas</taxon>
    </lineage>
</organism>
<dbReference type="PROSITE" id="PS51419">
    <property type="entry name" value="RAB"/>
    <property type="match status" value="1"/>
</dbReference>
<dbReference type="NCBIfam" id="TIGR00231">
    <property type="entry name" value="small_GTP"/>
    <property type="match status" value="1"/>
</dbReference>
<comment type="subcellular location">
    <subcellularLocation>
        <location evidence="6">Membrane</location>
        <topology evidence="6">Lipid-anchor</topology>
    </subcellularLocation>
</comment>
<dbReference type="SMART" id="SM00173">
    <property type="entry name" value="RAS"/>
    <property type="match status" value="1"/>
</dbReference>
<dbReference type="GO" id="GO:0090385">
    <property type="term" value="P:phagosome-lysosome fusion"/>
    <property type="evidence" value="ECO:0007669"/>
    <property type="project" value="TreeGrafter"/>
</dbReference>
<evidence type="ECO:0000256" key="4">
    <source>
        <dbReference type="ARBA" id="ARBA00023288"/>
    </source>
</evidence>
<dbReference type="eggNOG" id="KOG4423">
    <property type="taxonomic scope" value="Eukaryota"/>
</dbReference>
<dbReference type="InterPro" id="IPR001806">
    <property type="entry name" value="Small_GTPase"/>
</dbReference>